<reference evidence="14" key="1">
    <citation type="journal article" date="2015" name="Mitochondrial DNA">
        <title>Complete mitochondrial genome of Drabescoides nuchalis (Hemiptera: Cicadellidae).</title>
        <authorList>
            <person name="Wu Y."/>
            <person name="Dai R."/>
            <person name="Zhan H."/>
            <person name="Qu L."/>
        </authorList>
    </citation>
    <scope>NUCLEOTIDE SEQUENCE</scope>
</reference>
<evidence type="ECO:0000256" key="7">
    <source>
        <dbReference type="ARBA" id="ARBA00022781"/>
    </source>
</evidence>
<keyword evidence="7 12" id="KW-0375">Hydrogen ion transport</keyword>
<dbReference type="Pfam" id="PF00895">
    <property type="entry name" value="ATP-synt_8"/>
    <property type="match status" value="1"/>
</dbReference>
<organism evidence="14">
    <name type="scientific">Drabescoides nuchalis</name>
    <dbReference type="NCBI Taxonomy" id="1725375"/>
    <lineage>
        <taxon>Eukaryota</taxon>
        <taxon>Metazoa</taxon>
        <taxon>Ecdysozoa</taxon>
        <taxon>Arthropoda</taxon>
        <taxon>Hexapoda</taxon>
        <taxon>Insecta</taxon>
        <taxon>Pterygota</taxon>
        <taxon>Neoptera</taxon>
        <taxon>Paraneoptera</taxon>
        <taxon>Hemiptera</taxon>
        <taxon>Auchenorrhyncha</taxon>
        <taxon>Membracoidea</taxon>
        <taxon>Cicadellidae</taxon>
        <taxon>Deltocephalinae</taxon>
        <taxon>Drabescini</taxon>
        <taxon>Drabescoides</taxon>
    </lineage>
</organism>
<feature type="transmembrane region" description="Helical" evidence="13">
    <location>
        <begin position="6"/>
        <end position="31"/>
    </location>
</feature>
<evidence type="ECO:0000256" key="10">
    <source>
        <dbReference type="ARBA" id="ARBA00023128"/>
    </source>
</evidence>
<name>A0A0U2KU11_9HEMI</name>
<sequence>MPQMSPMWWTTIFMVSISTLLFLVMTMYFIYNNKMQETKNFNNKNHYWKW</sequence>
<evidence type="ECO:0000256" key="3">
    <source>
        <dbReference type="ARBA" id="ARBA00011291"/>
    </source>
</evidence>
<evidence type="ECO:0000313" key="14">
    <source>
        <dbReference type="EMBL" id="ALF99733.1"/>
    </source>
</evidence>
<evidence type="ECO:0000256" key="8">
    <source>
        <dbReference type="ARBA" id="ARBA00022989"/>
    </source>
</evidence>
<dbReference type="GO" id="GO:0015986">
    <property type="term" value="P:proton motive force-driven ATP synthesis"/>
    <property type="evidence" value="ECO:0007669"/>
    <property type="project" value="InterPro"/>
</dbReference>
<dbReference type="RefSeq" id="YP_009175381.1">
    <property type="nucleotide sequence ID" value="NC_028154.1"/>
</dbReference>
<accession>A0A0U2KU11</accession>
<dbReference type="AlphaFoldDB" id="A0A0U2KU11"/>
<dbReference type="EMBL" id="KR349344">
    <property type="protein sequence ID" value="ALF99733.1"/>
    <property type="molecule type" value="Genomic_DNA"/>
</dbReference>
<proteinExistence type="inferred from homology"/>
<evidence type="ECO:0000256" key="13">
    <source>
        <dbReference type="SAM" id="Phobius"/>
    </source>
</evidence>
<dbReference type="InterPro" id="IPR001421">
    <property type="entry name" value="ATP8_metazoa"/>
</dbReference>
<evidence type="ECO:0000256" key="2">
    <source>
        <dbReference type="ARBA" id="ARBA00008892"/>
    </source>
</evidence>
<evidence type="ECO:0000256" key="4">
    <source>
        <dbReference type="ARBA" id="ARBA00022448"/>
    </source>
</evidence>
<evidence type="ECO:0000256" key="12">
    <source>
        <dbReference type="RuleBase" id="RU003661"/>
    </source>
</evidence>
<keyword evidence="11 13" id="KW-0472">Membrane</keyword>
<gene>
    <name evidence="14" type="primary">ATP8</name>
</gene>
<keyword evidence="5 12" id="KW-0138">CF(0)</keyword>
<evidence type="ECO:0000256" key="11">
    <source>
        <dbReference type="ARBA" id="ARBA00023136"/>
    </source>
</evidence>
<dbReference type="CTD" id="4509"/>
<evidence type="ECO:0000256" key="6">
    <source>
        <dbReference type="ARBA" id="ARBA00022692"/>
    </source>
</evidence>
<dbReference type="GO" id="GO:0015078">
    <property type="term" value="F:proton transmembrane transporter activity"/>
    <property type="evidence" value="ECO:0007669"/>
    <property type="project" value="InterPro"/>
</dbReference>
<evidence type="ECO:0000256" key="9">
    <source>
        <dbReference type="ARBA" id="ARBA00023065"/>
    </source>
</evidence>
<keyword evidence="6 12" id="KW-0812">Transmembrane</keyword>
<dbReference type="GO" id="GO:0045259">
    <property type="term" value="C:proton-transporting ATP synthase complex"/>
    <property type="evidence" value="ECO:0007669"/>
    <property type="project" value="UniProtKB-KW"/>
</dbReference>
<keyword evidence="10 12" id="KW-0496">Mitochondrion</keyword>
<comment type="similarity">
    <text evidence="2 12">Belongs to the ATPase protein 8 family.</text>
</comment>
<keyword evidence="4 12" id="KW-0813">Transport</keyword>
<dbReference type="GO" id="GO:0031966">
    <property type="term" value="C:mitochondrial membrane"/>
    <property type="evidence" value="ECO:0007669"/>
    <property type="project" value="UniProtKB-SubCell"/>
</dbReference>
<geneLocation type="mitochondrion" evidence="14"/>
<keyword evidence="9 12" id="KW-0406">Ion transport</keyword>
<comment type="subcellular location">
    <subcellularLocation>
        <location evidence="1 12">Mitochondrion membrane</location>
        <topology evidence="1 12">Single-pass membrane protein</topology>
    </subcellularLocation>
</comment>
<comment type="subunit">
    <text evidence="3">F-type ATPases have 2 components, CF(1) - the catalytic core - and CF(0) - the membrane proton channel.</text>
</comment>
<keyword evidence="8 13" id="KW-1133">Transmembrane helix</keyword>
<evidence type="ECO:0000256" key="5">
    <source>
        <dbReference type="ARBA" id="ARBA00022547"/>
    </source>
</evidence>
<evidence type="ECO:0000256" key="1">
    <source>
        <dbReference type="ARBA" id="ARBA00004304"/>
    </source>
</evidence>
<reference evidence="14" key="2">
    <citation type="submission" date="2015-04" db="EMBL/GenBank/DDBJ databases">
        <authorList>
            <person name="Syromyatnikov M.Y."/>
            <person name="Popov V.N."/>
        </authorList>
    </citation>
    <scope>NUCLEOTIDE SEQUENCE</scope>
</reference>
<dbReference type="GeneID" id="26118594"/>
<protein>
    <recommendedName>
        <fullName evidence="12">ATP synthase complex subunit 8</fullName>
    </recommendedName>
</protein>